<proteinExistence type="predicted"/>
<dbReference type="EMBL" id="SJSN01000003">
    <property type="protein sequence ID" value="TCD11480.1"/>
    <property type="molecule type" value="Genomic_DNA"/>
</dbReference>
<evidence type="ECO:0000313" key="3">
    <source>
        <dbReference type="Proteomes" id="UP000291485"/>
    </source>
</evidence>
<gene>
    <name evidence="2" type="ORF">EZ449_04245</name>
</gene>
<name>A0A4V2MN59_9SPHI</name>
<sequence length="267" mass="30563">MIVQFLSSNSRFPAVKYNADKVASGKAELMSVINFQSLSVLEKPRAADFKSYLQMIGTLNPKVRNKQLHVSIMAKGTSLSKHELTDIAHLWLKKMGYADNPYLIYFHNDNPNNHVHIISVRVCKDRKSVPSSYEKFRGSVTLHELIGFDPVAQAKVDANNALTYGFTSLDQFKILLKNMGYSGYIKDSALHIVKHNRTLHSIDLNIINDCIKMYHPLVEATSALQQVFEAALRIVSGKPFRHPSFWHLYLRKNLNPISVVYYRRWEI</sequence>
<keyword evidence="3" id="KW-1185">Reference proteome</keyword>
<dbReference type="InterPro" id="IPR005094">
    <property type="entry name" value="Endonuclease_MobA/VirD2"/>
</dbReference>
<protein>
    <recommendedName>
        <fullName evidence="1">MobA/VirD2-like nuclease domain-containing protein</fullName>
    </recommendedName>
</protein>
<evidence type="ECO:0000313" key="2">
    <source>
        <dbReference type="EMBL" id="TCD11480.1"/>
    </source>
</evidence>
<feature type="domain" description="MobA/VirD2-like nuclease" evidence="1">
    <location>
        <begin position="50"/>
        <end position="136"/>
    </location>
</feature>
<reference evidence="2 3" key="1">
    <citation type="submission" date="2019-02" db="EMBL/GenBank/DDBJ databases">
        <title>Pedobacter sp. RP-3-11 sp. nov., isolated from Arctic soil.</title>
        <authorList>
            <person name="Dahal R.H."/>
        </authorList>
    </citation>
    <scope>NUCLEOTIDE SEQUENCE [LARGE SCALE GENOMIC DNA]</scope>
    <source>
        <strain evidence="2 3">RP-3-11</strain>
    </source>
</reference>
<dbReference type="Proteomes" id="UP000291485">
    <property type="component" value="Unassembled WGS sequence"/>
</dbReference>
<dbReference type="OrthoDB" id="915634at2"/>
<comment type="caution">
    <text evidence="2">The sequence shown here is derived from an EMBL/GenBank/DDBJ whole genome shotgun (WGS) entry which is preliminary data.</text>
</comment>
<dbReference type="AlphaFoldDB" id="A0A4V2MN59"/>
<evidence type="ECO:0000259" key="1">
    <source>
        <dbReference type="Pfam" id="PF03432"/>
    </source>
</evidence>
<accession>A0A4V2MN59</accession>
<organism evidence="2 3">
    <name type="scientific">Pedobacter frigidisoli</name>
    <dbReference type="NCBI Taxonomy" id="2530455"/>
    <lineage>
        <taxon>Bacteria</taxon>
        <taxon>Pseudomonadati</taxon>
        <taxon>Bacteroidota</taxon>
        <taxon>Sphingobacteriia</taxon>
        <taxon>Sphingobacteriales</taxon>
        <taxon>Sphingobacteriaceae</taxon>
        <taxon>Pedobacter</taxon>
    </lineage>
</organism>
<dbReference type="Pfam" id="PF03432">
    <property type="entry name" value="Relaxase"/>
    <property type="match status" value="1"/>
</dbReference>
<dbReference type="RefSeq" id="WP_131556732.1">
    <property type="nucleotide sequence ID" value="NZ_SJSN01000003.1"/>
</dbReference>